<dbReference type="Pfam" id="PF03631">
    <property type="entry name" value="Virul_fac_BrkB"/>
    <property type="match status" value="1"/>
</dbReference>
<organism evidence="7 8">
    <name type="scientific">Aerococcus viridans</name>
    <dbReference type="NCBI Taxonomy" id="1377"/>
    <lineage>
        <taxon>Bacteria</taxon>
        <taxon>Bacillati</taxon>
        <taxon>Bacillota</taxon>
        <taxon>Bacilli</taxon>
        <taxon>Lactobacillales</taxon>
        <taxon>Aerococcaceae</taxon>
        <taxon>Aerococcus</taxon>
    </lineage>
</organism>
<evidence type="ECO:0000256" key="5">
    <source>
        <dbReference type="ARBA" id="ARBA00023136"/>
    </source>
</evidence>
<dbReference type="OrthoDB" id="9775903at2"/>
<evidence type="ECO:0000256" key="6">
    <source>
        <dbReference type="SAM" id="Phobius"/>
    </source>
</evidence>
<evidence type="ECO:0000256" key="4">
    <source>
        <dbReference type="ARBA" id="ARBA00022989"/>
    </source>
</evidence>
<dbReference type="EMBL" id="PNHQ01000028">
    <property type="protein sequence ID" value="PMC78943.1"/>
    <property type="molecule type" value="Genomic_DNA"/>
</dbReference>
<dbReference type="InterPro" id="IPR017039">
    <property type="entry name" value="Virul_fac_BrkB"/>
</dbReference>
<keyword evidence="3 6" id="KW-0812">Transmembrane</keyword>
<evidence type="ECO:0000313" key="7">
    <source>
        <dbReference type="EMBL" id="PMC78943.1"/>
    </source>
</evidence>
<feature type="transmembrane region" description="Helical" evidence="6">
    <location>
        <begin position="243"/>
        <end position="267"/>
    </location>
</feature>
<dbReference type="AlphaFoldDB" id="A0A2N6UBJ4"/>
<evidence type="ECO:0000313" key="8">
    <source>
        <dbReference type="Proteomes" id="UP000235701"/>
    </source>
</evidence>
<protein>
    <submittedName>
        <fullName evidence="7">YihY/virulence factor BrkB family protein</fullName>
    </submittedName>
</protein>
<dbReference type="NCBIfam" id="TIGR00765">
    <property type="entry name" value="yihY_not_rbn"/>
    <property type="match status" value="1"/>
</dbReference>
<comment type="caution">
    <text evidence="7">The sequence shown here is derived from an EMBL/GenBank/DDBJ whole genome shotgun (WGS) entry which is preliminary data.</text>
</comment>
<sequence>MTRVKDKLKNRVIPIILASVNQANIAGSAAEMSYYFLLSLFPLLMMIANIIPMLPFEPDSVVALLETLLPDQVEPIIVPTLESYLSSDTTSALSVSFILILWSGSTAFGTMQNVLNRTYGITDKPNFIITRLFSFAIAIVLAIIAVALSVLFVFGQTLLETINQFVDVPIQLFDIFTSVKWPILLIVLILAFTFIYQFIPHHKYAIKFAVPGAIVATVLSAVLSSGFSFYVNNFGGSSVSNGTIGVFIVLMLYLWLTSIVLIAGALINHIVYRLKNVKEFIDSSPNYHTTTSVNFPFMDEKTIVLGTLKRQPGDITIMDNPARPQVNKD</sequence>
<feature type="transmembrane region" description="Helical" evidence="6">
    <location>
        <begin position="208"/>
        <end position="231"/>
    </location>
</feature>
<keyword evidence="2" id="KW-1003">Cell membrane</keyword>
<reference evidence="7 8" key="1">
    <citation type="submission" date="2017-09" db="EMBL/GenBank/DDBJ databases">
        <title>Bacterial strain isolated from the female urinary microbiota.</title>
        <authorList>
            <person name="Thomas-White K."/>
            <person name="Kumar N."/>
            <person name="Forster S."/>
            <person name="Putonti C."/>
            <person name="Lawley T."/>
            <person name="Wolfe A.J."/>
        </authorList>
    </citation>
    <scope>NUCLEOTIDE SEQUENCE [LARGE SCALE GENOMIC DNA]</scope>
    <source>
        <strain evidence="7 8">UMB0240</strain>
    </source>
</reference>
<feature type="transmembrane region" description="Helical" evidence="6">
    <location>
        <begin position="132"/>
        <end position="155"/>
    </location>
</feature>
<evidence type="ECO:0000256" key="1">
    <source>
        <dbReference type="ARBA" id="ARBA00004651"/>
    </source>
</evidence>
<keyword evidence="4 6" id="KW-1133">Transmembrane helix</keyword>
<proteinExistence type="predicted"/>
<name>A0A2N6UBJ4_9LACT</name>
<dbReference type="PIRSF" id="PIRSF035875">
    <property type="entry name" value="RNase_BN"/>
    <property type="match status" value="1"/>
</dbReference>
<evidence type="ECO:0000256" key="3">
    <source>
        <dbReference type="ARBA" id="ARBA00022692"/>
    </source>
</evidence>
<comment type="subcellular location">
    <subcellularLocation>
        <location evidence="1">Cell membrane</location>
        <topology evidence="1">Multi-pass membrane protein</topology>
    </subcellularLocation>
</comment>
<dbReference type="Proteomes" id="UP000235701">
    <property type="component" value="Unassembled WGS sequence"/>
</dbReference>
<feature type="transmembrane region" description="Helical" evidence="6">
    <location>
        <begin position="175"/>
        <end position="196"/>
    </location>
</feature>
<accession>A0A2N6UBJ4</accession>
<gene>
    <name evidence="7" type="ORF">CJ191_08475</name>
</gene>
<feature type="transmembrane region" description="Helical" evidence="6">
    <location>
        <begin position="34"/>
        <end position="54"/>
    </location>
</feature>
<evidence type="ECO:0000256" key="2">
    <source>
        <dbReference type="ARBA" id="ARBA00022475"/>
    </source>
</evidence>
<keyword evidence="5 6" id="KW-0472">Membrane</keyword>
<dbReference type="PANTHER" id="PTHR30213">
    <property type="entry name" value="INNER MEMBRANE PROTEIN YHJD"/>
    <property type="match status" value="1"/>
</dbReference>
<keyword evidence="8" id="KW-1185">Reference proteome</keyword>
<feature type="transmembrane region" description="Helical" evidence="6">
    <location>
        <begin position="91"/>
        <end position="111"/>
    </location>
</feature>
<dbReference type="PANTHER" id="PTHR30213:SF0">
    <property type="entry name" value="UPF0761 MEMBRANE PROTEIN YIHY"/>
    <property type="match status" value="1"/>
</dbReference>
<dbReference type="GO" id="GO:0005886">
    <property type="term" value="C:plasma membrane"/>
    <property type="evidence" value="ECO:0007669"/>
    <property type="project" value="UniProtKB-SubCell"/>
</dbReference>